<gene>
    <name evidence="7" type="ORF">HRI96_06995</name>
</gene>
<evidence type="ECO:0000313" key="8">
    <source>
        <dbReference type="Proteomes" id="UP000671995"/>
    </source>
</evidence>
<evidence type="ECO:0000313" key="7">
    <source>
        <dbReference type="EMBL" id="QTQ11959.1"/>
    </source>
</evidence>
<dbReference type="GO" id="GO:0009254">
    <property type="term" value="P:peptidoglycan turnover"/>
    <property type="evidence" value="ECO:0007669"/>
    <property type="project" value="TreeGrafter"/>
</dbReference>
<dbReference type="InterPro" id="IPR036962">
    <property type="entry name" value="Glyco_hydro_3_N_sf"/>
</dbReference>
<evidence type="ECO:0000256" key="4">
    <source>
        <dbReference type="ARBA" id="ARBA00022801"/>
    </source>
</evidence>
<reference evidence="7" key="2">
    <citation type="journal article" date="2021" name="Microbiol. Resour. Announc.">
        <title>Complete Genome Sequences of Three Human Oral Treponema parvum Isolates.</title>
        <authorList>
            <person name="Zeng H."/>
            <person name="Watt R.M."/>
        </authorList>
    </citation>
    <scope>NUCLEOTIDE SEQUENCE</scope>
    <source>
        <strain evidence="7">ATCC 700773</strain>
    </source>
</reference>
<dbReference type="RefSeq" id="WP_210116673.1">
    <property type="nucleotide sequence ID" value="NZ_CP054257.1"/>
</dbReference>
<dbReference type="GO" id="GO:0004563">
    <property type="term" value="F:beta-N-acetylhexosaminidase activity"/>
    <property type="evidence" value="ECO:0007669"/>
    <property type="project" value="UniProtKB-EC"/>
</dbReference>
<dbReference type="AlphaFoldDB" id="A0A975EZY5"/>
<reference evidence="7" key="1">
    <citation type="submission" date="2020-05" db="EMBL/GenBank/DDBJ databases">
        <authorList>
            <person name="Zeng H."/>
            <person name="Chan Y.K."/>
            <person name="Watt R.M."/>
        </authorList>
    </citation>
    <scope>NUCLEOTIDE SEQUENCE</scope>
    <source>
        <strain evidence="7">ATCC 700773</strain>
    </source>
</reference>
<keyword evidence="4 7" id="KW-0378">Hydrolase</keyword>
<dbReference type="InterPro" id="IPR001764">
    <property type="entry name" value="Glyco_hydro_3_N"/>
</dbReference>
<comment type="similarity">
    <text evidence="2">Belongs to the glycosyl hydrolase 3 family.</text>
</comment>
<evidence type="ECO:0000256" key="3">
    <source>
        <dbReference type="ARBA" id="ARBA00012663"/>
    </source>
</evidence>
<dbReference type="SUPFAM" id="SSF51445">
    <property type="entry name" value="(Trans)glycosidases"/>
    <property type="match status" value="1"/>
</dbReference>
<comment type="catalytic activity">
    <reaction evidence="1">
        <text>Hydrolysis of terminal non-reducing N-acetyl-D-hexosamine residues in N-acetyl-beta-D-hexosaminides.</text>
        <dbReference type="EC" id="3.2.1.52"/>
    </reaction>
</comment>
<dbReference type="EC" id="3.2.1.52" evidence="3"/>
<dbReference type="InterPro" id="IPR017853">
    <property type="entry name" value="GH"/>
</dbReference>
<dbReference type="EMBL" id="CP054257">
    <property type="protein sequence ID" value="QTQ11959.1"/>
    <property type="molecule type" value="Genomic_DNA"/>
</dbReference>
<sequence length="536" mass="60355">MKKLVSLNIEELSIDQKIGLMLFMRNPIDAEDLDFTLDMIRNHSLGGIHISFRYVHENYYCPGEKYLLEKVLENADYPILIGDDMEYGFNYGNIELPYQMAVASTDSLKIAYEYGRITGVEAKKGFYNTVFGPIMDIAALPLSSCVGSRAYADTKEKVSKFAAATIKGYQDQGMVVTGKHYPGFGYSPVDSHIGMVYLDADEKTLIDRELFPYLEAIKSADLSGIMVGHIMVPKIDPKYPATLSKKIVDVIRNQGYDGLMITDSFAMIGLTNTFGLETCHQLAMAAGIDMVLTSYRIGCKEAYTYMLDAYKKGIVSEEQINEAARRVIAAQNRTLKKPEAPEISEEDRAAVLQMSVDAVTDVRKEGVSSKLLDGEDLLFVFQKGNLYEDFDTGELKKESYDFTTFEKEIKKNYPKASIVYLPEFPARNQQERFMATTMNYSRIVMVLATKNESYRGTSDIPRRMLSMMEGLEAKLVCVILSGCPYASREFMYVPRIIYAYDGQLCQKTAVDVLSGKKKARGILPINLVERKIMIEE</sequence>
<accession>A0A975EZY5</accession>
<name>A0A975EZY5_9SPIR</name>
<dbReference type="Gene3D" id="3.20.20.300">
    <property type="entry name" value="Glycoside hydrolase, family 3, N-terminal domain"/>
    <property type="match status" value="1"/>
</dbReference>
<protein>
    <recommendedName>
        <fullName evidence="3">beta-N-acetylhexosaminidase</fullName>
        <ecNumber evidence="3">3.2.1.52</ecNumber>
    </recommendedName>
</protein>
<organism evidence="7 8">
    <name type="scientific">Treponema parvum</name>
    <dbReference type="NCBI Taxonomy" id="138851"/>
    <lineage>
        <taxon>Bacteria</taxon>
        <taxon>Pseudomonadati</taxon>
        <taxon>Spirochaetota</taxon>
        <taxon>Spirochaetia</taxon>
        <taxon>Spirochaetales</taxon>
        <taxon>Treponemataceae</taxon>
        <taxon>Treponema</taxon>
    </lineage>
</organism>
<evidence type="ECO:0000256" key="2">
    <source>
        <dbReference type="ARBA" id="ARBA00005336"/>
    </source>
</evidence>
<evidence type="ECO:0000256" key="5">
    <source>
        <dbReference type="ARBA" id="ARBA00023295"/>
    </source>
</evidence>
<dbReference type="Proteomes" id="UP000671995">
    <property type="component" value="Chromosome"/>
</dbReference>
<dbReference type="GO" id="GO:0005975">
    <property type="term" value="P:carbohydrate metabolic process"/>
    <property type="evidence" value="ECO:0007669"/>
    <property type="project" value="InterPro"/>
</dbReference>
<feature type="domain" description="Glycoside hydrolase family 3 N-terminal" evidence="6">
    <location>
        <begin position="14"/>
        <end position="328"/>
    </location>
</feature>
<keyword evidence="5" id="KW-0326">Glycosidase</keyword>
<dbReference type="PANTHER" id="PTHR30480:SF13">
    <property type="entry name" value="BETA-HEXOSAMINIDASE"/>
    <property type="match status" value="1"/>
</dbReference>
<evidence type="ECO:0000256" key="1">
    <source>
        <dbReference type="ARBA" id="ARBA00001231"/>
    </source>
</evidence>
<proteinExistence type="inferred from homology"/>
<evidence type="ECO:0000259" key="6">
    <source>
        <dbReference type="Pfam" id="PF00933"/>
    </source>
</evidence>
<dbReference type="InterPro" id="IPR050226">
    <property type="entry name" value="NagZ_Beta-hexosaminidase"/>
</dbReference>
<dbReference type="Pfam" id="PF00933">
    <property type="entry name" value="Glyco_hydro_3"/>
    <property type="match status" value="1"/>
</dbReference>
<dbReference type="PANTHER" id="PTHR30480">
    <property type="entry name" value="BETA-HEXOSAMINIDASE-RELATED"/>
    <property type="match status" value="1"/>
</dbReference>